<evidence type="ECO:0000313" key="2">
    <source>
        <dbReference type="Proteomes" id="UP001158067"/>
    </source>
</evidence>
<dbReference type="Proteomes" id="UP001158067">
    <property type="component" value="Unassembled WGS sequence"/>
</dbReference>
<organism evidence="1 2">
    <name type="scientific">Neorhodopirellula lusitana</name>
    <dbReference type="NCBI Taxonomy" id="445327"/>
    <lineage>
        <taxon>Bacteria</taxon>
        <taxon>Pseudomonadati</taxon>
        <taxon>Planctomycetota</taxon>
        <taxon>Planctomycetia</taxon>
        <taxon>Pirellulales</taxon>
        <taxon>Pirellulaceae</taxon>
        <taxon>Neorhodopirellula</taxon>
    </lineage>
</organism>
<proteinExistence type="predicted"/>
<dbReference type="EMBL" id="FXUG01000039">
    <property type="protein sequence ID" value="SMP79911.1"/>
    <property type="molecule type" value="Genomic_DNA"/>
</dbReference>
<gene>
    <name evidence="1" type="ORF">SAMN06265222_1395</name>
</gene>
<sequence>MSLTYFNLNQRKVFRPSSAASPFKHRIGGDSSEVMLQRDALAVPFDLLATLDLSDPALDRTRLPNVAMLPLVYGIDYVGYHGEQRYTVQDDGKVAIANTNSLKSDGDHTPPWKPTPEVVSLVDCNYDLSRAEDALTMLQVFGLTDLSEDELNRALEIAYSDEYNLDVMEDWIVYQESTRKEYLEFWGSCPFWQPGGVSTSCTKPSCKGDDAQVFATFDTGRLLVIFRYCADCQSILAHNQA</sequence>
<accession>A0ABY1QT03</accession>
<protein>
    <submittedName>
        <fullName evidence="1">Uncharacterized protein</fullName>
    </submittedName>
</protein>
<comment type="caution">
    <text evidence="1">The sequence shown here is derived from an EMBL/GenBank/DDBJ whole genome shotgun (WGS) entry which is preliminary data.</text>
</comment>
<name>A0ABY1QT03_9BACT</name>
<reference evidence="1 2" key="1">
    <citation type="submission" date="2017-05" db="EMBL/GenBank/DDBJ databases">
        <authorList>
            <person name="Varghese N."/>
            <person name="Submissions S."/>
        </authorList>
    </citation>
    <scope>NUCLEOTIDE SEQUENCE [LARGE SCALE GENOMIC DNA]</scope>
    <source>
        <strain evidence="1 2">DSM 25457</strain>
    </source>
</reference>
<keyword evidence="2" id="KW-1185">Reference proteome</keyword>
<evidence type="ECO:0000313" key="1">
    <source>
        <dbReference type="EMBL" id="SMP79911.1"/>
    </source>
</evidence>